<accession>A0A8F2W054</accession>
<dbReference type="InterPro" id="IPR043472">
    <property type="entry name" value="Macro_dom-like"/>
</dbReference>
<reference evidence="6" key="1">
    <citation type="submission" date="2021-06" db="EMBL/GenBank/DDBJ databases">
        <title>Candida auris outbreak in lebanese hospital.</title>
        <authorList>
            <person name="Finianos M."/>
        </authorList>
    </citation>
    <scope>NUCLEOTIDE SEQUENCE</scope>
    <source>
        <strain evidence="6">CA7LBN</strain>
    </source>
</reference>
<name>A0A8F2W054_CANAR</name>
<evidence type="ECO:0000313" key="6">
    <source>
        <dbReference type="EMBL" id="QWW23253.1"/>
    </source>
</evidence>
<dbReference type="AlphaFoldDB" id="A0A8F2W054"/>
<dbReference type="EMBL" id="CP076750">
    <property type="protein sequence ID" value="QWW23253.1"/>
    <property type="molecule type" value="Genomic_DNA"/>
</dbReference>
<dbReference type="GO" id="GO:0140291">
    <property type="term" value="P:peptidyl-glutamate ADP-deribosylation"/>
    <property type="evidence" value="ECO:0007669"/>
    <property type="project" value="TreeGrafter"/>
</dbReference>
<evidence type="ECO:0000256" key="3">
    <source>
        <dbReference type="ARBA" id="ARBA00019744"/>
    </source>
</evidence>
<dbReference type="Pfam" id="PF01661">
    <property type="entry name" value="Macro"/>
    <property type="match status" value="1"/>
</dbReference>
<feature type="domain" description="Macro" evidence="5">
    <location>
        <begin position="386"/>
        <end position="554"/>
    </location>
</feature>
<dbReference type="InterPro" id="IPR002589">
    <property type="entry name" value="Macro_dom"/>
</dbReference>
<organism evidence="6">
    <name type="scientific">Candidozyma auris</name>
    <name type="common">Yeast</name>
    <name type="synonym">Candida auris</name>
    <dbReference type="NCBI Taxonomy" id="498019"/>
    <lineage>
        <taxon>Eukaryota</taxon>
        <taxon>Fungi</taxon>
        <taxon>Dikarya</taxon>
        <taxon>Ascomycota</taxon>
        <taxon>Saccharomycotina</taxon>
        <taxon>Pichiomycetes</taxon>
        <taxon>Metschnikowiaceae</taxon>
        <taxon>Candidozyma</taxon>
    </lineage>
</organism>
<evidence type="ECO:0000256" key="4">
    <source>
        <dbReference type="ARBA" id="ARBA00034427"/>
    </source>
</evidence>
<dbReference type="SUPFAM" id="SSF52949">
    <property type="entry name" value="Macro domain-like"/>
    <property type="match status" value="1"/>
</dbReference>
<evidence type="ECO:0000259" key="5">
    <source>
        <dbReference type="PROSITE" id="PS51154"/>
    </source>
</evidence>
<evidence type="ECO:0000256" key="1">
    <source>
        <dbReference type="ARBA" id="ARBA00006575"/>
    </source>
</evidence>
<dbReference type="CDD" id="cd02901">
    <property type="entry name" value="Macro_Poa1p-like"/>
    <property type="match status" value="1"/>
</dbReference>
<sequence>MFLRRPTTHVARFLSTSNALSASFFARTRVAPNLNTTLSPPQSLKAKSLLILATPTSLPVAIENAISLYQIAKMQVVVAGVDSVVPNGVRNGLSELWIDEYMEISNSVHLSQKDHKRAAKGVARENWKSIEASLKMEVSPGNRVDLTLANSAFATNTLATLFYFQPKELQDEIKDPNMGETLCELTVKLPELQPALSAPQSIDRWTPLSEGDNLIITECTGNLVKKINSVPAAKFLENNEDLMSIKSKDTKVYVKVHQKDGAKKYEVIAGGGGWGVKADLLAISPEAKLKKGDKIEFFMVTPNDRFKDFGATVVSNQFLFECTPESTQYAEAVKPEQAVDNLFGCGCEQGFLHNGVNCKSPGEALSFNTPVHHTPPSPQIANRSLVSQVPLQTTYFFMINYIKGDLFGHSSRKAAVLAHACNPHGSWGGGIAAQFRKRYPDAYSEYALHCKENGPNLLGTAYVIPVEEAQKSYIACLFTSNFENTPSEIVEYTKSSLRDLSKKLSQLNDVERDSEGKVVVNMPKINSGIFNVPWEHTENVLSETENLSFNVYTV</sequence>
<comment type="catalytic activity">
    <reaction evidence="4">
        <text>ADP-alpha-D-ribose 1''-phosphate + H2O = ADP-D-ribose + phosphate</text>
        <dbReference type="Rhea" id="RHEA:25029"/>
        <dbReference type="ChEBI" id="CHEBI:15377"/>
        <dbReference type="ChEBI" id="CHEBI:43474"/>
        <dbReference type="ChEBI" id="CHEBI:57967"/>
        <dbReference type="ChEBI" id="CHEBI:58753"/>
        <dbReference type="EC" id="3.1.3.84"/>
    </reaction>
</comment>
<evidence type="ECO:0000256" key="2">
    <source>
        <dbReference type="ARBA" id="ARBA00012983"/>
    </source>
</evidence>
<dbReference type="PROSITE" id="PS51154">
    <property type="entry name" value="MACRO"/>
    <property type="match status" value="1"/>
</dbReference>
<dbReference type="InterPro" id="IPR050892">
    <property type="entry name" value="ADP-ribose_metab_enzymes"/>
</dbReference>
<dbReference type="PANTHER" id="PTHR12521">
    <property type="entry name" value="PROTEIN C6ORF130"/>
    <property type="match status" value="1"/>
</dbReference>
<gene>
    <name evidence="6" type="ORF">CA7LBN_002054</name>
</gene>
<dbReference type="Gene3D" id="3.40.220.10">
    <property type="entry name" value="Leucine Aminopeptidase, subunit E, domain 1"/>
    <property type="match status" value="1"/>
</dbReference>
<dbReference type="PANTHER" id="PTHR12521:SF0">
    <property type="entry name" value="ADP-RIBOSE GLYCOHYDROLASE OARD1"/>
    <property type="match status" value="1"/>
</dbReference>
<comment type="similarity">
    <text evidence="1">Belongs to the POA1 family.</text>
</comment>
<dbReference type="Proteomes" id="UP000825438">
    <property type="component" value="Chromosome II"/>
</dbReference>
<proteinExistence type="inferred from homology"/>
<dbReference type="SMART" id="SM00506">
    <property type="entry name" value="A1pp"/>
    <property type="match status" value="1"/>
</dbReference>
<protein>
    <recommendedName>
        <fullName evidence="3">ADP-ribose 1''-phosphate phosphatase</fullName>
        <ecNumber evidence="2">3.1.3.84</ecNumber>
    </recommendedName>
</protein>
<dbReference type="EC" id="3.1.3.84" evidence="2"/>